<feature type="transmembrane region" description="Helical" evidence="1">
    <location>
        <begin position="54"/>
        <end position="76"/>
    </location>
</feature>
<reference evidence="2 3" key="1">
    <citation type="submission" date="2020-05" db="EMBL/GenBank/DDBJ databases">
        <title>MicrobeNet Type strains.</title>
        <authorList>
            <person name="Nicholson A.C."/>
        </authorList>
    </citation>
    <scope>NUCLEOTIDE SEQUENCE [LARGE SCALE GENOMIC DNA]</scope>
    <source>
        <strain evidence="2 3">JCM 14547</strain>
    </source>
</reference>
<dbReference type="Proteomes" id="UP000555552">
    <property type="component" value="Unassembled WGS sequence"/>
</dbReference>
<evidence type="ECO:0000313" key="3">
    <source>
        <dbReference type="Proteomes" id="UP000555552"/>
    </source>
</evidence>
<keyword evidence="1" id="KW-0472">Membrane</keyword>
<gene>
    <name evidence="2" type="ORF">HLB09_15210</name>
</gene>
<name>A0A849BMI6_9ACTN</name>
<dbReference type="EMBL" id="JABEMA010000346">
    <property type="protein sequence ID" value="NNH24410.1"/>
    <property type="molecule type" value="Genomic_DNA"/>
</dbReference>
<keyword evidence="1" id="KW-0812">Transmembrane</keyword>
<protein>
    <submittedName>
        <fullName evidence="2">Uncharacterized protein</fullName>
    </submittedName>
</protein>
<accession>A0A849BMI6</accession>
<proteinExistence type="predicted"/>
<feature type="transmembrane region" description="Helical" evidence="1">
    <location>
        <begin position="23"/>
        <end position="42"/>
    </location>
</feature>
<keyword evidence="1" id="KW-1133">Transmembrane helix</keyword>
<keyword evidence="3" id="KW-1185">Reference proteome</keyword>
<comment type="caution">
    <text evidence="2">The sequence shown here is derived from an EMBL/GenBank/DDBJ whole genome shotgun (WGS) entry which is preliminary data.</text>
</comment>
<evidence type="ECO:0000256" key="1">
    <source>
        <dbReference type="SAM" id="Phobius"/>
    </source>
</evidence>
<evidence type="ECO:0000313" key="2">
    <source>
        <dbReference type="EMBL" id="NNH24410.1"/>
    </source>
</evidence>
<dbReference type="AlphaFoldDB" id="A0A849BMI6"/>
<organism evidence="2 3">
    <name type="scientific">Pseudokineococcus marinus</name>
    <dbReference type="NCBI Taxonomy" id="351215"/>
    <lineage>
        <taxon>Bacteria</taxon>
        <taxon>Bacillati</taxon>
        <taxon>Actinomycetota</taxon>
        <taxon>Actinomycetes</taxon>
        <taxon>Kineosporiales</taxon>
        <taxon>Kineosporiaceae</taxon>
        <taxon>Pseudokineococcus</taxon>
    </lineage>
</organism>
<sequence length="90" mass="9240">MGALLGSLCGAVAGHVVDHGGTWWRAAAVSGTAALVLVALVLGPLTDRSLVESWPIGLPVAGGALVVAVSQSWALARRQDRAARRRSTTR</sequence>